<evidence type="ECO:0000313" key="2">
    <source>
        <dbReference type="Proteomes" id="UP001063228"/>
    </source>
</evidence>
<evidence type="ECO:0000313" key="1">
    <source>
        <dbReference type="EMBL" id="UXZ93735.1"/>
    </source>
</evidence>
<name>A0ABY6F783_9PSED</name>
<protein>
    <submittedName>
        <fullName evidence="1">Uncharacterized protein</fullName>
    </submittedName>
</protein>
<gene>
    <name evidence="1" type="ORF">K3169_15165</name>
</gene>
<dbReference type="RefSeq" id="WP_263267066.1">
    <property type="nucleotide sequence ID" value="NZ_CP081201.1"/>
</dbReference>
<accession>A0ABY6F783</accession>
<organism evidence="1 2">
    <name type="scientific">Pseudomonas phytophila</name>
    <dbReference type="NCBI Taxonomy" id="2867264"/>
    <lineage>
        <taxon>Bacteria</taxon>
        <taxon>Pseudomonadati</taxon>
        <taxon>Pseudomonadota</taxon>
        <taxon>Gammaproteobacteria</taxon>
        <taxon>Pseudomonadales</taxon>
        <taxon>Pseudomonadaceae</taxon>
        <taxon>Pseudomonas</taxon>
    </lineage>
</organism>
<dbReference type="EMBL" id="CP081201">
    <property type="protein sequence ID" value="UXZ93735.1"/>
    <property type="molecule type" value="Genomic_DNA"/>
</dbReference>
<dbReference type="Proteomes" id="UP001063228">
    <property type="component" value="Chromosome"/>
</dbReference>
<keyword evidence="2" id="KW-1185">Reference proteome</keyword>
<proteinExistence type="predicted"/>
<sequence>MQSHIHPSLKRLALDCSEWVERARLERKHENFTAAVQAYLDTAGPLHAKAGLHLDSLAHYYDVASCDAFLRSDRPMLSRTLQRAASLRTLMLRWDGMYSHMRQDLGSWPREFKYGMRAASPAMFSWWDRAEICARLFIEMAEKDQRINTMREMRRIKRGTSDAFLIGLFSQAFNIETDFMAPEPLVPGYRALLEHWQSEDQATFTTVMQEAADFHISRSKENTDRKRYEFDATLDRCFPAELLAVQALRRRKGLPDFTVGHLLIDTPWSFVQEMKSVERYALVDNVEARLIHDYPEFR</sequence>
<reference evidence="1" key="1">
    <citation type="submission" date="2021-08" db="EMBL/GenBank/DDBJ databases">
        <title>Complete genome sequence of Pseudomonas phytophila.</title>
        <authorList>
            <person name="Weir B.S."/>
            <person name="Templeton M.D."/>
            <person name="Arshed S."/>
            <person name="Andersen M.T."/>
            <person name="Jayaraman J."/>
        </authorList>
    </citation>
    <scope>NUCLEOTIDE SEQUENCE</scope>
    <source>
        <strain evidence="1">ICMP 23753</strain>
    </source>
</reference>